<keyword evidence="1" id="KW-0479">Metal-binding</keyword>
<feature type="domain" description="Plastocyanin-like" evidence="6">
    <location>
        <begin position="29"/>
        <end position="141"/>
    </location>
</feature>
<evidence type="ECO:0000256" key="1">
    <source>
        <dbReference type="ARBA" id="ARBA00022723"/>
    </source>
</evidence>
<name>A0AA52EKT2_9PROT</name>
<dbReference type="CDD" id="cd13896">
    <property type="entry name" value="CuRO_3_CopA"/>
    <property type="match status" value="1"/>
</dbReference>
<dbReference type="KEGG" id="tmk:QGN29_05540"/>
<dbReference type="InterPro" id="IPR011707">
    <property type="entry name" value="Cu-oxidase-like_N"/>
</dbReference>
<dbReference type="RefSeq" id="WP_310799701.1">
    <property type="nucleotide sequence ID" value="NZ_CP123872.1"/>
</dbReference>
<evidence type="ECO:0000313" key="8">
    <source>
        <dbReference type="Proteomes" id="UP001268683"/>
    </source>
</evidence>
<dbReference type="PROSITE" id="PS51257">
    <property type="entry name" value="PROKAR_LIPOPROTEIN"/>
    <property type="match status" value="1"/>
</dbReference>
<evidence type="ECO:0000259" key="6">
    <source>
        <dbReference type="Pfam" id="PF07732"/>
    </source>
</evidence>
<dbReference type="GO" id="GO:0005507">
    <property type="term" value="F:copper ion binding"/>
    <property type="evidence" value="ECO:0007669"/>
    <property type="project" value="InterPro"/>
</dbReference>
<dbReference type="InterPro" id="IPR011706">
    <property type="entry name" value="Cu-oxidase_C"/>
</dbReference>
<evidence type="ECO:0000256" key="3">
    <source>
        <dbReference type="ARBA" id="ARBA00023008"/>
    </source>
</evidence>
<dbReference type="EMBL" id="CP123872">
    <property type="protein sequence ID" value="WND03836.1"/>
    <property type="molecule type" value="Genomic_DNA"/>
</dbReference>
<organism evidence="7 8">
    <name type="scientific">Temperatibacter marinus</name>
    <dbReference type="NCBI Taxonomy" id="1456591"/>
    <lineage>
        <taxon>Bacteria</taxon>
        <taxon>Pseudomonadati</taxon>
        <taxon>Pseudomonadota</taxon>
        <taxon>Alphaproteobacteria</taxon>
        <taxon>Kordiimonadales</taxon>
        <taxon>Temperatibacteraceae</taxon>
        <taxon>Temperatibacter</taxon>
    </lineage>
</organism>
<dbReference type="InterPro" id="IPR008972">
    <property type="entry name" value="Cupredoxin"/>
</dbReference>
<protein>
    <submittedName>
        <fullName evidence="7">Multicopper oxidase domain-containing protein</fullName>
    </submittedName>
</protein>
<dbReference type="InterPro" id="IPR002355">
    <property type="entry name" value="Cu_oxidase_Cu_BS"/>
</dbReference>
<dbReference type="Proteomes" id="UP001268683">
    <property type="component" value="Chromosome"/>
</dbReference>
<dbReference type="AlphaFoldDB" id="A0AA52EKT2"/>
<evidence type="ECO:0000313" key="7">
    <source>
        <dbReference type="EMBL" id="WND03836.1"/>
    </source>
</evidence>
<dbReference type="PROSITE" id="PS00080">
    <property type="entry name" value="MULTICOPPER_OXIDASE2"/>
    <property type="match status" value="1"/>
</dbReference>
<dbReference type="GO" id="GO:0016491">
    <property type="term" value="F:oxidoreductase activity"/>
    <property type="evidence" value="ECO:0007669"/>
    <property type="project" value="UniProtKB-KW"/>
</dbReference>
<dbReference type="PANTHER" id="PTHR11709:SF394">
    <property type="entry name" value="FI03373P-RELATED"/>
    <property type="match status" value="1"/>
</dbReference>
<sequence length="704" mass="79658">MKTIVGALISTFIFACSLQADERKYEFDIEYKTVNFTGNPVKAMAIGGSIPGPLIEATVGDILEVTFHNKMDVMSTVHWHGILLPPEQDGVAYLNTKPIAAGQSFTFRFEIKHSGTFWYHSHTGLQEQRGIYGPIRLLPKEKKAPVLQDKMLVWSDWTDEKPMDVLRNLKREGHYYENKKGSSQDWLKVIQNGPKAIKNRLYASWTRMGPMDLSDVGYDAYLANGALETQLAEAKAGETVRVRMINAAASSYFTVEYAGGPMTIVAIDGVDVQPIKVKKLKHAIAETYDVEVTVPATGNFELRATNIDGTGQTSAYIGHPSAPKVKAPDIPRPNLFLMDHREHMKGKETSPQPEAESKTEDAMMPMTSCLPEHAAMGHCTMVQAEGEVIEHLTTYAPLKSVTPTEFDTAMPVRKVHLKLTGNMERYIWSFNGKTLSEADRIQIKKGERVQFIFENTTMMSHPLHLHGHFFRVLNGQGAFSPLKHTVDLVSMGTITIEFEANEERDWIFHCHNLYHMKTGMSRVISYAGTSQIDDQFARNLSMDDHWFKFADLAVLSNQQFGSLWMVNNRNRVSLDWEGDYKGSAEITLQGTYFIDKFTELMAGIELERHKEQGHTVETETIGFIGFSKMLPFMLQSELRLDTKGVFRFAIGSHFNITERAAVDWHWNTDEGFDVTIDYEFSKKLSLIARRSHEYDFGVGLKFKF</sequence>
<keyword evidence="2" id="KW-0560">Oxidoreductase</keyword>
<dbReference type="InterPro" id="IPR001117">
    <property type="entry name" value="Cu-oxidase_2nd"/>
</dbReference>
<dbReference type="Pfam" id="PF07731">
    <property type="entry name" value="Cu-oxidase_2"/>
    <property type="match status" value="1"/>
</dbReference>
<accession>A0AA52EKT2</accession>
<evidence type="ECO:0000259" key="5">
    <source>
        <dbReference type="Pfam" id="PF07731"/>
    </source>
</evidence>
<feature type="domain" description="Plastocyanin-like" evidence="4">
    <location>
        <begin position="151"/>
        <end position="306"/>
    </location>
</feature>
<dbReference type="Pfam" id="PF07732">
    <property type="entry name" value="Cu-oxidase_3"/>
    <property type="match status" value="1"/>
</dbReference>
<gene>
    <name evidence="7" type="ORF">QGN29_05540</name>
</gene>
<reference evidence="7" key="1">
    <citation type="submission" date="2023-04" db="EMBL/GenBank/DDBJ databases">
        <title>Complete genome sequence of Temperatibacter marinus.</title>
        <authorList>
            <person name="Rong J.-C."/>
            <person name="Yi M.-L."/>
            <person name="Zhao Q."/>
        </authorList>
    </citation>
    <scope>NUCLEOTIDE SEQUENCE</scope>
    <source>
        <strain evidence="7">NBRC 110045</strain>
    </source>
</reference>
<keyword evidence="3" id="KW-0186">Copper</keyword>
<dbReference type="InterPro" id="IPR045087">
    <property type="entry name" value="Cu-oxidase_fam"/>
</dbReference>
<dbReference type="PANTHER" id="PTHR11709">
    <property type="entry name" value="MULTI-COPPER OXIDASE"/>
    <property type="match status" value="1"/>
</dbReference>
<evidence type="ECO:0000259" key="4">
    <source>
        <dbReference type="Pfam" id="PF00394"/>
    </source>
</evidence>
<feature type="domain" description="Plastocyanin-like" evidence="5">
    <location>
        <begin position="414"/>
        <end position="524"/>
    </location>
</feature>
<dbReference type="SUPFAM" id="SSF49503">
    <property type="entry name" value="Cupredoxins"/>
    <property type="match status" value="3"/>
</dbReference>
<dbReference type="Gene3D" id="2.60.40.420">
    <property type="entry name" value="Cupredoxins - blue copper proteins"/>
    <property type="match status" value="3"/>
</dbReference>
<dbReference type="Pfam" id="PF00394">
    <property type="entry name" value="Cu-oxidase"/>
    <property type="match status" value="1"/>
</dbReference>
<keyword evidence="8" id="KW-1185">Reference proteome</keyword>
<evidence type="ECO:0000256" key="2">
    <source>
        <dbReference type="ARBA" id="ARBA00023002"/>
    </source>
</evidence>
<dbReference type="InterPro" id="IPR034279">
    <property type="entry name" value="CuRO_3_CopA"/>
</dbReference>
<proteinExistence type="predicted"/>